<dbReference type="Gene3D" id="1.10.443.10">
    <property type="entry name" value="Intergrase catalytic core"/>
    <property type="match status" value="1"/>
</dbReference>
<dbReference type="RefSeq" id="WP_073181241.1">
    <property type="nucleotide sequence ID" value="NZ_FQWL01000006.1"/>
</dbReference>
<dbReference type="AlphaFoldDB" id="A0A1M5P7D1"/>
<name>A0A1M5P7D1_9FLAO</name>
<keyword evidence="2" id="KW-0233">DNA recombination</keyword>
<dbReference type="Gene3D" id="1.10.150.130">
    <property type="match status" value="1"/>
</dbReference>
<accession>A0A1M5P7D1</accession>
<dbReference type="SUPFAM" id="SSF56349">
    <property type="entry name" value="DNA breaking-rejoining enzymes"/>
    <property type="match status" value="1"/>
</dbReference>
<evidence type="ECO:0000313" key="5">
    <source>
        <dbReference type="Proteomes" id="UP000184532"/>
    </source>
</evidence>
<dbReference type="STRING" id="570519.SAMN04488116_3116"/>
<gene>
    <name evidence="4" type="ORF">SAMN04488116_3116</name>
</gene>
<proteinExistence type="predicted"/>
<keyword evidence="5" id="KW-1185">Reference proteome</keyword>
<evidence type="ECO:0000313" key="4">
    <source>
        <dbReference type="EMBL" id="SHG97741.1"/>
    </source>
</evidence>
<dbReference type="EMBL" id="FQWL01000006">
    <property type="protein sequence ID" value="SHG97741.1"/>
    <property type="molecule type" value="Genomic_DNA"/>
</dbReference>
<dbReference type="InterPro" id="IPR013762">
    <property type="entry name" value="Integrase-like_cat_sf"/>
</dbReference>
<organism evidence="4 5">
    <name type="scientific">Flagellimonas flava</name>
    <dbReference type="NCBI Taxonomy" id="570519"/>
    <lineage>
        <taxon>Bacteria</taxon>
        <taxon>Pseudomonadati</taxon>
        <taxon>Bacteroidota</taxon>
        <taxon>Flavobacteriia</taxon>
        <taxon>Flavobacteriales</taxon>
        <taxon>Flavobacteriaceae</taxon>
        <taxon>Flagellimonas</taxon>
    </lineage>
</organism>
<dbReference type="Proteomes" id="UP000184532">
    <property type="component" value="Unassembled WGS sequence"/>
</dbReference>
<evidence type="ECO:0000256" key="1">
    <source>
        <dbReference type="ARBA" id="ARBA00023125"/>
    </source>
</evidence>
<feature type="domain" description="Tyr recombinase" evidence="3">
    <location>
        <begin position="190"/>
        <end position="378"/>
    </location>
</feature>
<evidence type="ECO:0000256" key="2">
    <source>
        <dbReference type="ARBA" id="ARBA00023172"/>
    </source>
</evidence>
<reference evidence="5" key="1">
    <citation type="submission" date="2016-11" db="EMBL/GenBank/DDBJ databases">
        <authorList>
            <person name="Varghese N."/>
            <person name="Submissions S."/>
        </authorList>
    </citation>
    <scope>NUCLEOTIDE SEQUENCE [LARGE SCALE GENOMIC DNA]</scope>
    <source>
        <strain evidence="5">DSM 22638</strain>
    </source>
</reference>
<dbReference type="GO" id="GO:0006310">
    <property type="term" value="P:DNA recombination"/>
    <property type="evidence" value="ECO:0007669"/>
    <property type="project" value="UniProtKB-KW"/>
</dbReference>
<dbReference type="InterPro" id="IPR002104">
    <property type="entry name" value="Integrase_catalytic"/>
</dbReference>
<sequence>MKISIKLNKRKNKKTPKGYPVIVYVTNNYQEKEWRTGFYSESSSWNKQRAVPTSKHPQYYHLLDYLAVLKARLNEVSLESAKRPISFEEAKEWIFNTNRDSFYDLAMNTFKEGYRGTDWSAIRRFNKFYPDSTFNNVTYQSAIDFRNALLKQGNKPSGVDSYIRSLKSLWNKLSDKPNPFKGVVTEIPDTIKTVASKDDLVKLIQADFPFNNGFSGFYHYRNYWLLMFYLGGIDPEVLSKLRYDRHLVNGRIIFNRDKGRSKTLCNNVIPEKALAILETYKDASFPFFVPIYEATNYRTFSGNFSRRMRELSRKLHLSVELRPKSARYTFIDRAQQLLIDERITAQIVGHKRKTTTSIYTNDFPLKFQDNAHLKIIAV</sequence>
<dbReference type="InterPro" id="IPR010998">
    <property type="entry name" value="Integrase_recombinase_N"/>
</dbReference>
<dbReference type="GO" id="GO:0003677">
    <property type="term" value="F:DNA binding"/>
    <property type="evidence" value="ECO:0007669"/>
    <property type="project" value="UniProtKB-KW"/>
</dbReference>
<protein>
    <submittedName>
        <fullName evidence="4">Site-specific recombinase XerD</fullName>
    </submittedName>
</protein>
<evidence type="ECO:0000259" key="3">
    <source>
        <dbReference type="PROSITE" id="PS51898"/>
    </source>
</evidence>
<dbReference type="PROSITE" id="PS51898">
    <property type="entry name" value="TYR_RECOMBINASE"/>
    <property type="match status" value="1"/>
</dbReference>
<dbReference type="InterPro" id="IPR011010">
    <property type="entry name" value="DNA_brk_join_enz"/>
</dbReference>
<dbReference type="GO" id="GO:0015074">
    <property type="term" value="P:DNA integration"/>
    <property type="evidence" value="ECO:0007669"/>
    <property type="project" value="InterPro"/>
</dbReference>
<keyword evidence="1" id="KW-0238">DNA-binding</keyword>
<dbReference type="OrthoDB" id="1094492at2"/>